<dbReference type="Gene3D" id="3.90.1640.10">
    <property type="entry name" value="inorganic pyrophosphatase (n-terminal core)"/>
    <property type="match status" value="1"/>
</dbReference>
<sequence>MARLNMKAPNERTLPRDIAKKLRESETIAIVLPEFLTLEVAGVAAAFARALAAASKTVTVFGPALLPERIAGAWDETAGAGEPLREFIISFDLARSPIKELRYERAANRLNIILSPTGPRIARDEIEFRYGALRYDCAVALGLPSPDAAGANLARAPELLYEKFVINVDADPRNSGYGDQNLVADRNAKETLPELVHAVLTELAAPLDDPLVAGPLLAALAHATNEFRIAETSANGFRIAGELARAEGVLPQAAQILAANRESIPEIQLAARAVARSRLDGNGRALWSLLTRDDFAKTGASPASLPRALARLRDAFRSPPYVIAITEDPDTDLIAVQISPREPADITAALRDVAAAPEHGWMRLAESFPSVAAAEERIAALLARPRAVQ</sequence>
<dbReference type="InterPro" id="IPR038763">
    <property type="entry name" value="DHH_sf"/>
</dbReference>
<gene>
    <name evidence="1" type="ORF">A3A44_03015</name>
</gene>
<dbReference type="SUPFAM" id="SSF64182">
    <property type="entry name" value="DHH phosphoesterases"/>
    <property type="match status" value="1"/>
</dbReference>
<protein>
    <submittedName>
        <fullName evidence="1">Uncharacterized protein</fullName>
    </submittedName>
</protein>
<evidence type="ECO:0000313" key="1">
    <source>
        <dbReference type="EMBL" id="OHA08348.1"/>
    </source>
</evidence>
<organism evidence="1 2">
    <name type="scientific">Candidatus Sungbacteria bacterium RIFCSPLOWO2_01_FULL_60_25</name>
    <dbReference type="NCBI Taxonomy" id="1802281"/>
    <lineage>
        <taxon>Bacteria</taxon>
        <taxon>Candidatus Sungiibacteriota</taxon>
    </lineage>
</organism>
<comment type="caution">
    <text evidence="1">The sequence shown here is derived from an EMBL/GenBank/DDBJ whole genome shotgun (WGS) entry which is preliminary data.</text>
</comment>
<dbReference type="Proteomes" id="UP000178977">
    <property type="component" value="Unassembled WGS sequence"/>
</dbReference>
<dbReference type="EMBL" id="MHQT01000042">
    <property type="protein sequence ID" value="OHA08348.1"/>
    <property type="molecule type" value="Genomic_DNA"/>
</dbReference>
<dbReference type="AlphaFoldDB" id="A0A1G2L9P9"/>
<proteinExistence type="predicted"/>
<reference evidence="1 2" key="1">
    <citation type="journal article" date="2016" name="Nat. Commun.">
        <title>Thousands of microbial genomes shed light on interconnected biogeochemical processes in an aquifer system.</title>
        <authorList>
            <person name="Anantharaman K."/>
            <person name="Brown C.T."/>
            <person name="Hug L.A."/>
            <person name="Sharon I."/>
            <person name="Castelle C.J."/>
            <person name="Probst A.J."/>
            <person name="Thomas B.C."/>
            <person name="Singh A."/>
            <person name="Wilkins M.J."/>
            <person name="Karaoz U."/>
            <person name="Brodie E.L."/>
            <person name="Williams K.H."/>
            <person name="Hubbard S.S."/>
            <person name="Banfield J.F."/>
        </authorList>
    </citation>
    <scope>NUCLEOTIDE SEQUENCE [LARGE SCALE GENOMIC DNA]</scope>
</reference>
<evidence type="ECO:0000313" key="2">
    <source>
        <dbReference type="Proteomes" id="UP000178977"/>
    </source>
</evidence>
<accession>A0A1G2L9P9</accession>
<name>A0A1G2L9P9_9BACT</name>
<dbReference type="STRING" id="1802281.A3A44_03015"/>